<reference evidence="11 12" key="1">
    <citation type="submission" date="2020-08" db="EMBL/GenBank/DDBJ databases">
        <title>Complete Genome Sequence of Effusibacillus dendaii Strain skT53, Isolated from Farmland soil.</title>
        <authorList>
            <person name="Konishi T."/>
            <person name="Kawasaki H."/>
        </authorList>
    </citation>
    <scope>NUCLEOTIDE SEQUENCE [LARGE SCALE GENOMIC DNA]</scope>
    <source>
        <strain evidence="12">skT53</strain>
    </source>
</reference>
<dbReference type="AlphaFoldDB" id="A0A7I8D9U8"/>
<dbReference type="EMBL" id="AP023366">
    <property type="protein sequence ID" value="BCJ86865.1"/>
    <property type="molecule type" value="Genomic_DNA"/>
</dbReference>
<dbReference type="Pfam" id="PF02074">
    <property type="entry name" value="Peptidase_M32"/>
    <property type="match status" value="1"/>
</dbReference>
<protein>
    <recommendedName>
        <fullName evidence="8">Metal-dependent carboxypeptidase</fullName>
        <ecNumber evidence="8">3.4.17.19</ecNumber>
    </recommendedName>
</protein>
<feature type="active site" description="Proton donor/acceptor" evidence="10">
    <location>
        <position position="270"/>
    </location>
</feature>
<evidence type="ECO:0000256" key="7">
    <source>
        <dbReference type="ARBA" id="ARBA00061580"/>
    </source>
</evidence>
<accession>A0A7I8D9U8</accession>
<dbReference type="GO" id="GO:0008270">
    <property type="term" value="F:zinc ion binding"/>
    <property type="evidence" value="ECO:0007669"/>
    <property type="project" value="UniProtKB-ARBA"/>
</dbReference>
<evidence type="ECO:0000256" key="6">
    <source>
        <dbReference type="ARBA" id="ARBA00052755"/>
    </source>
</evidence>
<feature type="binding site" evidence="9">
    <location>
        <position position="299"/>
    </location>
    <ligand>
        <name>Zn(2+)</name>
        <dbReference type="ChEBI" id="CHEBI:29105"/>
        <note>catalytic</note>
    </ligand>
</feature>
<evidence type="ECO:0000256" key="4">
    <source>
        <dbReference type="ARBA" id="ARBA00022801"/>
    </source>
</evidence>
<dbReference type="GO" id="GO:0006508">
    <property type="term" value="P:proteolysis"/>
    <property type="evidence" value="ECO:0007669"/>
    <property type="project" value="UniProtKB-UniRule"/>
</dbReference>
<dbReference type="PROSITE" id="PS52034">
    <property type="entry name" value="PEPTIDASE_M32"/>
    <property type="match status" value="1"/>
</dbReference>
<evidence type="ECO:0000256" key="10">
    <source>
        <dbReference type="PIRSR" id="PIRSR006615-2"/>
    </source>
</evidence>
<feature type="binding site" evidence="9">
    <location>
        <position position="273"/>
    </location>
    <ligand>
        <name>Zn(2+)</name>
        <dbReference type="ChEBI" id="CHEBI:29105"/>
        <note>catalytic</note>
    </ligand>
</feature>
<evidence type="ECO:0000256" key="3">
    <source>
        <dbReference type="ARBA" id="ARBA00022723"/>
    </source>
</evidence>
<feature type="binding site" evidence="9">
    <location>
        <position position="269"/>
    </location>
    <ligand>
        <name>Zn(2+)</name>
        <dbReference type="ChEBI" id="CHEBI:29105"/>
        <note>catalytic</note>
    </ligand>
</feature>
<dbReference type="PANTHER" id="PTHR34217">
    <property type="entry name" value="METAL-DEPENDENT CARBOXYPEPTIDASE"/>
    <property type="match status" value="1"/>
</dbReference>
<dbReference type="RefSeq" id="WP_200756307.1">
    <property type="nucleotide sequence ID" value="NZ_AP023366.1"/>
</dbReference>
<keyword evidence="1 8" id="KW-0121">Carboxypeptidase</keyword>
<dbReference type="InterPro" id="IPR001333">
    <property type="entry name" value="Peptidase_M32_Taq"/>
</dbReference>
<comment type="catalytic activity">
    <reaction evidence="6 8">
        <text>Release of a C-terminal amino acid with broad specificity, except for -Pro.</text>
        <dbReference type="EC" id="3.4.17.19"/>
    </reaction>
</comment>
<evidence type="ECO:0000256" key="5">
    <source>
        <dbReference type="ARBA" id="ARBA00023049"/>
    </source>
</evidence>
<comment type="cofactor">
    <cofactor evidence="9">
        <name>Zn(2+)</name>
        <dbReference type="ChEBI" id="CHEBI:29105"/>
    </cofactor>
    <text evidence="9">Binds 1 zinc ion per subunit.</text>
</comment>
<evidence type="ECO:0000256" key="8">
    <source>
        <dbReference type="PIRNR" id="PIRNR006615"/>
    </source>
</evidence>
<evidence type="ECO:0000256" key="9">
    <source>
        <dbReference type="PIRSR" id="PIRSR006615-1"/>
    </source>
</evidence>
<sequence length="505" mass="58049">MAKDLQTVVQQFRSYTRRMKDYSEAIAVLGWDLRTGAPKKGQGQRSEVIGSLSTELFKMGVSAEMKEFIDSLSETGAYEQLDEVTRALVRECKKEYERSHSIPSDLYQEYVVLTSKSETAWEEARHNNDFANFQTYLEKIVDYTKRFIEIWGYQEHPYNTLLDQYEPGITVAILDPLFADLRAQSVALLQAIQERGRKTDTSFFGQRFPIDDQRRFSEHVLKKIGYDFEAGRLDVSAHPFATGLNPGDVRITTRFQEDDFRFAIFSTIHEGGHAIYEQNIGKELVGTILSEGASMGIHESQSRFMENMIGRSFGFWTYFYDDLRNMFPAQFADVSIDQFYRAVNQVEPSLIRTEADELTYNLHIMVRYELEKALIGGDLQVADLPGAWNDKMKEYLGVVPQTDSDGVLQDVHWSFGAFGYFPSYSLGNIYAAQFEAALRRDMPDYKEAIQRGEFSAVKSWLNDKIHKYGRLLEPKDILASVTGESIDARYLVNYLQSKYTEVYDL</sequence>
<evidence type="ECO:0000313" key="12">
    <source>
        <dbReference type="Proteomes" id="UP000593802"/>
    </source>
</evidence>
<dbReference type="EC" id="3.4.17.19" evidence="8"/>
<comment type="similarity">
    <text evidence="7 8">Belongs to the peptidase M32 family.</text>
</comment>
<keyword evidence="3 8" id="KW-0479">Metal-binding</keyword>
<dbReference type="FunFam" id="1.10.1370.30:FF:000003">
    <property type="entry name" value="Thermostable carboxypeptidase 1"/>
    <property type="match status" value="1"/>
</dbReference>
<keyword evidence="5 8" id="KW-0482">Metalloprotease</keyword>
<evidence type="ECO:0000313" key="11">
    <source>
        <dbReference type="EMBL" id="BCJ86865.1"/>
    </source>
</evidence>
<name>A0A7I8D9U8_9BACL</name>
<dbReference type="Proteomes" id="UP000593802">
    <property type="component" value="Chromosome"/>
</dbReference>
<dbReference type="CDD" id="cd06460">
    <property type="entry name" value="M32_Taq"/>
    <property type="match status" value="1"/>
</dbReference>
<dbReference type="Gene3D" id="1.10.1370.30">
    <property type="match status" value="1"/>
</dbReference>
<dbReference type="PIRSF" id="PIRSF006615">
    <property type="entry name" value="Zn_crbxpep_Taq"/>
    <property type="match status" value="1"/>
</dbReference>
<dbReference type="SUPFAM" id="SSF55486">
    <property type="entry name" value="Metalloproteases ('zincins'), catalytic domain"/>
    <property type="match status" value="1"/>
</dbReference>
<keyword evidence="4 8" id="KW-0378">Hydrolase</keyword>
<keyword evidence="9" id="KW-0862">Zinc</keyword>
<organism evidence="11 12">
    <name type="scientific">Effusibacillus dendaii</name>
    <dbReference type="NCBI Taxonomy" id="2743772"/>
    <lineage>
        <taxon>Bacteria</taxon>
        <taxon>Bacillati</taxon>
        <taxon>Bacillota</taxon>
        <taxon>Bacilli</taxon>
        <taxon>Bacillales</taxon>
        <taxon>Alicyclobacillaceae</taxon>
        <taxon>Effusibacillus</taxon>
    </lineage>
</organism>
<dbReference type="PANTHER" id="PTHR34217:SF1">
    <property type="entry name" value="CARBOXYPEPTIDASE 1"/>
    <property type="match status" value="1"/>
</dbReference>
<dbReference type="GO" id="GO:0004181">
    <property type="term" value="F:metallocarboxypeptidase activity"/>
    <property type="evidence" value="ECO:0007669"/>
    <property type="project" value="UniProtKB-UniRule"/>
</dbReference>
<evidence type="ECO:0000256" key="2">
    <source>
        <dbReference type="ARBA" id="ARBA00022670"/>
    </source>
</evidence>
<comment type="function">
    <text evidence="8">Broad specificity carboxypetidase that releases amino acids sequentially from the C-terminus, including neutral, aromatic, polar and basic residues.</text>
</comment>
<keyword evidence="2 8" id="KW-0645">Protease</keyword>
<dbReference type="PRINTS" id="PR00998">
    <property type="entry name" value="CRBOXYPTASET"/>
</dbReference>
<proteinExistence type="inferred from homology"/>
<keyword evidence="12" id="KW-1185">Reference proteome</keyword>
<gene>
    <name evidence="11" type="primary">ypwA</name>
    <name evidence="11" type="ORF">skT53_18500</name>
</gene>
<evidence type="ECO:0000256" key="1">
    <source>
        <dbReference type="ARBA" id="ARBA00022645"/>
    </source>
</evidence>
<dbReference type="KEGG" id="eff:skT53_18500"/>